<proteinExistence type="predicted"/>
<dbReference type="EMBL" id="AP015042">
    <property type="protein sequence ID" value="BAT97546.1"/>
    <property type="molecule type" value="Genomic_DNA"/>
</dbReference>
<sequence length="87" mass="9898">MEAFLGGGTGFIRIQLWRVNRGGRHQHHPQGHYYRLPLIHSRFLTRQISFTISSTIPLFPQPTPLTAKTKCSSIPSNITINQDSKKN</sequence>
<keyword evidence="2" id="KW-1185">Reference proteome</keyword>
<gene>
    <name evidence="1" type="primary">Vigan.09G101600</name>
    <name evidence="1" type="ORF">VIGAN_09101600</name>
</gene>
<evidence type="ECO:0000313" key="1">
    <source>
        <dbReference type="EMBL" id="BAT97546.1"/>
    </source>
</evidence>
<dbReference type="AlphaFoldDB" id="A0A0S3SX67"/>
<dbReference type="Proteomes" id="UP000291084">
    <property type="component" value="Chromosome 9"/>
</dbReference>
<evidence type="ECO:0000313" key="2">
    <source>
        <dbReference type="Proteomes" id="UP000291084"/>
    </source>
</evidence>
<organism evidence="1 2">
    <name type="scientific">Vigna angularis var. angularis</name>
    <dbReference type="NCBI Taxonomy" id="157739"/>
    <lineage>
        <taxon>Eukaryota</taxon>
        <taxon>Viridiplantae</taxon>
        <taxon>Streptophyta</taxon>
        <taxon>Embryophyta</taxon>
        <taxon>Tracheophyta</taxon>
        <taxon>Spermatophyta</taxon>
        <taxon>Magnoliopsida</taxon>
        <taxon>eudicotyledons</taxon>
        <taxon>Gunneridae</taxon>
        <taxon>Pentapetalae</taxon>
        <taxon>rosids</taxon>
        <taxon>fabids</taxon>
        <taxon>Fabales</taxon>
        <taxon>Fabaceae</taxon>
        <taxon>Papilionoideae</taxon>
        <taxon>50 kb inversion clade</taxon>
        <taxon>NPAAA clade</taxon>
        <taxon>indigoferoid/millettioid clade</taxon>
        <taxon>Phaseoleae</taxon>
        <taxon>Vigna</taxon>
    </lineage>
</organism>
<reference evidence="1 2" key="1">
    <citation type="journal article" date="2015" name="Sci. Rep.">
        <title>The power of single molecule real-time sequencing technology in the de novo assembly of a eukaryotic genome.</title>
        <authorList>
            <person name="Sakai H."/>
            <person name="Naito K."/>
            <person name="Ogiso-Tanaka E."/>
            <person name="Takahashi Y."/>
            <person name="Iseki K."/>
            <person name="Muto C."/>
            <person name="Satou K."/>
            <person name="Teruya K."/>
            <person name="Shiroma A."/>
            <person name="Shimoji M."/>
            <person name="Hirano T."/>
            <person name="Itoh T."/>
            <person name="Kaga A."/>
            <person name="Tomooka N."/>
        </authorList>
    </citation>
    <scope>NUCLEOTIDE SEQUENCE [LARGE SCALE GENOMIC DNA]</scope>
    <source>
        <strain evidence="2">cv. Shumari</strain>
    </source>
</reference>
<name>A0A0S3SX67_PHAAN</name>
<protein>
    <submittedName>
        <fullName evidence="1">Uncharacterized protein</fullName>
    </submittedName>
</protein>
<accession>A0A0S3SX67</accession>